<proteinExistence type="predicted"/>
<accession>A0AC35TM05</accession>
<evidence type="ECO:0000313" key="2">
    <source>
        <dbReference type="WBParaSite" id="RSKR_0000168200.1"/>
    </source>
</evidence>
<dbReference type="Proteomes" id="UP000095286">
    <property type="component" value="Unplaced"/>
</dbReference>
<protein>
    <submittedName>
        <fullName evidence="2">DNA polymerase kappa</fullName>
    </submittedName>
</protein>
<evidence type="ECO:0000313" key="1">
    <source>
        <dbReference type="Proteomes" id="UP000095286"/>
    </source>
</evidence>
<dbReference type="WBParaSite" id="RSKR_0000168200.1">
    <property type="protein sequence ID" value="RSKR_0000168200.1"/>
    <property type="gene ID" value="RSKR_0000168200"/>
</dbReference>
<organism evidence="1 2">
    <name type="scientific">Rhabditophanes sp. KR3021</name>
    <dbReference type="NCBI Taxonomy" id="114890"/>
    <lineage>
        <taxon>Eukaryota</taxon>
        <taxon>Metazoa</taxon>
        <taxon>Ecdysozoa</taxon>
        <taxon>Nematoda</taxon>
        <taxon>Chromadorea</taxon>
        <taxon>Rhabditida</taxon>
        <taxon>Tylenchina</taxon>
        <taxon>Panagrolaimomorpha</taxon>
        <taxon>Strongyloidoidea</taxon>
        <taxon>Alloionematidae</taxon>
        <taxon>Rhabditophanes</taxon>
    </lineage>
</organism>
<name>A0AC35TM05_9BILA</name>
<sequence length="625" mass="70628">MVSDYSGNKAGFKGLDKEKIARIIAESSTAKWKAHIRESEEKLEARVCELKKEIAMLSDGQVRKAENDMDELIAELEGERIMDNVFVHIDMDAFYAAVEMRDDPKLRSVPMAVGDTSMLCTSNYHARKFGVRSGMPGYIALKLCPQLKMVGVNFTKYRKASKEVQEVFDEYDENLAMGSLDEAYMNITNHVRSRDGPRTFDRIRYKGDCVCRFPLVSENDPIGNTVPSEASEECSKCKKTRIAVSDQLTFGRSDGDIVNEIRFRVEQKTGLTCSAGIAANWMLAKICSDLNKPNGQYLLERDYATITNFVQELEVRKVSGIGPATEGTLKGIGIKKCRDFIKQRGILRLTFSAISYNWFMRVGLGIGNGACMVNEKQRQKNISNETSFSPTKDPETCMEILRRLCKELAETIKSNQIVGGKTLSLTLRKSTFERMTRSKQNVYLISTSNQMFNIASQLLFKELEDGRNEFRLFGVGLSKLQFSDEDNKPVNAATTTMLDTYFKQGRIENNLNQPETYYDGEISITKIENRQTKERVEVVSNENVTKPKVTDKKHNKPIIRGAMDRFVQKDMPIKCAGVRNQTSLDSFVTTLNKRKSEPELIIIIDDDKDEVEGLTISTSKKAKLC</sequence>
<reference evidence="2" key="1">
    <citation type="submission" date="2016-11" db="UniProtKB">
        <authorList>
            <consortium name="WormBaseParasite"/>
        </authorList>
    </citation>
    <scope>IDENTIFICATION</scope>
    <source>
        <strain evidence="2">KR3021</strain>
    </source>
</reference>